<dbReference type="EMBL" id="JAFBCV010000003">
    <property type="protein sequence ID" value="MBM7838195.1"/>
    <property type="molecule type" value="Genomic_DNA"/>
</dbReference>
<dbReference type="SFLD" id="SFLDG01018">
    <property type="entry name" value="Squalene/Phytoene_Synthase_Lik"/>
    <property type="match status" value="1"/>
</dbReference>
<dbReference type="Pfam" id="PF00494">
    <property type="entry name" value="SQS_PSY"/>
    <property type="match status" value="1"/>
</dbReference>
<dbReference type="EC" id="2.5.1.32" evidence="4"/>
<dbReference type="InterPro" id="IPR002060">
    <property type="entry name" value="Squ/phyt_synthse"/>
</dbReference>
<evidence type="ECO:0000313" key="5">
    <source>
        <dbReference type="Proteomes" id="UP001179280"/>
    </source>
</evidence>
<evidence type="ECO:0000256" key="3">
    <source>
        <dbReference type="ARBA" id="ARBA00022746"/>
    </source>
</evidence>
<gene>
    <name evidence="4" type="ORF">JOC54_001426</name>
</gene>
<dbReference type="Gene3D" id="1.10.600.10">
    <property type="entry name" value="Farnesyl Diphosphate Synthase"/>
    <property type="match status" value="1"/>
</dbReference>
<dbReference type="CDD" id="cd00683">
    <property type="entry name" value="Trans_IPPS_HH"/>
    <property type="match status" value="1"/>
</dbReference>
<comment type="pathway">
    <text evidence="1">Carotenoid biosynthesis.</text>
</comment>
<evidence type="ECO:0000313" key="4">
    <source>
        <dbReference type="EMBL" id="MBM7838195.1"/>
    </source>
</evidence>
<dbReference type="PROSITE" id="PS01045">
    <property type="entry name" value="SQUALEN_PHYTOEN_SYN_2"/>
    <property type="match status" value="1"/>
</dbReference>
<sequence>MITITVEEAYQTCHILIKQHSKTFAKAFSPLPRKKRNAVWAIYAFCRKVDDIVDEGQSPEEELAQFEATFSQFLNGTLPLIDPEWVALNDVFNTFEMDEQPFHEMIAGQRMDLYKKRYATLAEVENYSYHVASTVGLMLLPVLAPTTHKELKPSGIALGKAMQLTNILRDIGEDLDRDRIYIPKQLLDDYHITEEELFAKNVEPRFVQMWEQLACRAEELYKEAFKDMHLYPFDSRLSVHGAGLMYRAILKAVRLNKHDVFTNRSFVPKEEKELIIAELKP</sequence>
<dbReference type="SUPFAM" id="SSF48576">
    <property type="entry name" value="Terpenoid synthases"/>
    <property type="match status" value="1"/>
</dbReference>
<evidence type="ECO:0000256" key="2">
    <source>
        <dbReference type="ARBA" id="ARBA00022679"/>
    </source>
</evidence>
<keyword evidence="5" id="KW-1185">Reference proteome</keyword>
<reference evidence="4" key="1">
    <citation type="submission" date="2021-01" db="EMBL/GenBank/DDBJ databases">
        <title>Genomic Encyclopedia of Type Strains, Phase IV (KMG-IV): sequencing the most valuable type-strain genomes for metagenomic binning, comparative biology and taxonomic classification.</title>
        <authorList>
            <person name="Goeker M."/>
        </authorList>
    </citation>
    <scope>NUCLEOTIDE SEQUENCE</scope>
    <source>
        <strain evidence="4">DSM 21943</strain>
    </source>
</reference>
<dbReference type="InterPro" id="IPR033904">
    <property type="entry name" value="Trans_IPPS_HH"/>
</dbReference>
<dbReference type="InterPro" id="IPR008949">
    <property type="entry name" value="Isoprenoid_synthase_dom_sf"/>
</dbReference>
<name>A0ABS2SRQ7_9BACI</name>
<proteinExistence type="predicted"/>
<dbReference type="InterPro" id="IPR019845">
    <property type="entry name" value="Squalene/phytoene_synthase_CS"/>
</dbReference>
<dbReference type="InterPro" id="IPR044843">
    <property type="entry name" value="Trans_IPPS_bact-type"/>
</dbReference>
<dbReference type="PANTHER" id="PTHR31480">
    <property type="entry name" value="BIFUNCTIONAL LYCOPENE CYCLASE/PHYTOENE SYNTHASE"/>
    <property type="match status" value="1"/>
</dbReference>
<organism evidence="4 5">
    <name type="scientific">Shouchella xiaoxiensis</name>
    <dbReference type="NCBI Taxonomy" id="766895"/>
    <lineage>
        <taxon>Bacteria</taxon>
        <taxon>Bacillati</taxon>
        <taxon>Bacillota</taxon>
        <taxon>Bacilli</taxon>
        <taxon>Bacillales</taxon>
        <taxon>Bacillaceae</taxon>
        <taxon>Shouchella</taxon>
    </lineage>
</organism>
<keyword evidence="3" id="KW-0125">Carotenoid biosynthesis</keyword>
<protein>
    <submittedName>
        <fullName evidence="4">Phytoene synthase</fullName>
        <ecNumber evidence="4">2.5.1.32</ecNumber>
    </submittedName>
</protein>
<dbReference type="Proteomes" id="UP001179280">
    <property type="component" value="Unassembled WGS sequence"/>
</dbReference>
<dbReference type="PROSITE" id="PS01044">
    <property type="entry name" value="SQUALEN_PHYTOEN_SYN_1"/>
    <property type="match status" value="1"/>
</dbReference>
<comment type="caution">
    <text evidence="4">The sequence shown here is derived from an EMBL/GenBank/DDBJ whole genome shotgun (WGS) entry which is preliminary data.</text>
</comment>
<dbReference type="SFLD" id="SFLDS00005">
    <property type="entry name" value="Isoprenoid_Synthase_Type_I"/>
    <property type="match status" value="1"/>
</dbReference>
<evidence type="ECO:0000256" key="1">
    <source>
        <dbReference type="ARBA" id="ARBA00004829"/>
    </source>
</evidence>
<dbReference type="RefSeq" id="WP_204465325.1">
    <property type="nucleotide sequence ID" value="NZ_JAFBCV010000003.1"/>
</dbReference>
<dbReference type="SFLD" id="SFLDG01212">
    <property type="entry name" value="Phytoene_synthase_like"/>
    <property type="match status" value="1"/>
</dbReference>
<keyword evidence="2 4" id="KW-0808">Transferase</keyword>
<accession>A0ABS2SRQ7</accession>
<dbReference type="GO" id="GO:0016740">
    <property type="term" value="F:transferase activity"/>
    <property type="evidence" value="ECO:0007669"/>
    <property type="project" value="UniProtKB-KW"/>
</dbReference>